<dbReference type="Gene3D" id="1.25.40.10">
    <property type="entry name" value="Tetratricopeptide repeat domain"/>
    <property type="match status" value="2"/>
</dbReference>
<dbReference type="InterPro" id="IPR056835">
    <property type="entry name" value="ARM_TT21_5th"/>
</dbReference>
<dbReference type="InterPro" id="IPR056834">
    <property type="entry name" value="ARM_TT21_C"/>
</dbReference>
<dbReference type="SUPFAM" id="SSF48452">
    <property type="entry name" value="TPR-like"/>
    <property type="match status" value="1"/>
</dbReference>
<reference evidence="3 4" key="1">
    <citation type="journal article" date="2019" name="Sci. Rep.">
        <title>Orb-weaving spider Araneus ventricosus genome elucidates the spidroin gene catalogue.</title>
        <authorList>
            <person name="Kono N."/>
            <person name="Nakamura H."/>
            <person name="Ohtoshi R."/>
            <person name="Moran D.A.P."/>
            <person name="Shinohara A."/>
            <person name="Yoshida Y."/>
            <person name="Fujiwara M."/>
            <person name="Mori M."/>
            <person name="Tomita M."/>
            <person name="Arakawa K."/>
        </authorList>
    </citation>
    <scope>NUCLEOTIDE SEQUENCE [LARGE SCALE GENOMIC DNA]</scope>
</reference>
<dbReference type="GO" id="GO:0061512">
    <property type="term" value="P:protein localization to cilium"/>
    <property type="evidence" value="ECO:0007669"/>
    <property type="project" value="TreeGrafter"/>
</dbReference>
<gene>
    <name evidence="3" type="primary">TTC21B_0</name>
    <name evidence="3" type="ORF">AVEN_165212_1</name>
</gene>
<dbReference type="GO" id="GO:0005929">
    <property type="term" value="C:cilium"/>
    <property type="evidence" value="ECO:0007669"/>
    <property type="project" value="GOC"/>
</dbReference>
<name>A0A4Y2B5G6_ARAVE</name>
<comment type="caution">
    <text evidence="3">The sequence shown here is derived from an EMBL/GenBank/DDBJ whole genome shotgun (WGS) entry which is preliminary data.</text>
</comment>
<dbReference type="PANTHER" id="PTHR14699:SF0">
    <property type="entry name" value="TETRATRICOPEPTIDE REPEAT PROTEIN 21 HOMOLOG"/>
    <property type="match status" value="1"/>
</dbReference>
<evidence type="ECO:0000259" key="1">
    <source>
        <dbReference type="Pfam" id="PF25063"/>
    </source>
</evidence>
<dbReference type="EMBL" id="BGPR01000054">
    <property type="protein sequence ID" value="GBL87611.1"/>
    <property type="molecule type" value="Genomic_DNA"/>
</dbReference>
<dbReference type="PANTHER" id="PTHR14699">
    <property type="entry name" value="STI2 PROTEIN-RELATED"/>
    <property type="match status" value="1"/>
</dbReference>
<accession>A0A4Y2B5G6</accession>
<dbReference type="Pfam" id="PF25064">
    <property type="entry name" value="ARM_TT21_5th"/>
    <property type="match status" value="1"/>
</dbReference>
<dbReference type="GO" id="GO:0035721">
    <property type="term" value="P:intraciliary retrograde transport"/>
    <property type="evidence" value="ECO:0007669"/>
    <property type="project" value="TreeGrafter"/>
</dbReference>
<dbReference type="Proteomes" id="UP000499080">
    <property type="component" value="Unassembled WGS sequence"/>
</dbReference>
<dbReference type="FunFam" id="1.25.40.10:FF:000219">
    <property type="entry name" value="Tetratricopeptide repeat domain 21B"/>
    <property type="match status" value="1"/>
</dbReference>
<proteinExistence type="predicted"/>
<feature type="domain" description="Tetratricopeptide repeat protein 21A/21B C-terminal ARM" evidence="1">
    <location>
        <begin position="430"/>
        <end position="599"/>
    </location>
</feature>
<dbReference type="AlphaFoldDB" id="A0A4Y2B5G6"/>
<dbReference type="InterPro" id="IPR040364">
    <property type="entry name" value="TTC21A/TTC21B"/>
</dbReference>
<dbReference type="InterPro" id="IPR011990">
    <property type="entry name" value="TPR-like_helical_dom_sf"/>
</dbReference>
<sequence>MYSRRNVERIALQLPSAYAAVRTQEMGLYYTPIIPLLSKIVQKGQSSDIETYGRRQFCNVTPIAFSISFSKLSLDKWLSFDTWWSSRREAVTVVQKNLNKIVEALNHLALDAVSSPETKSGAVSLLKSIQTFEFVAFTCFWHKTLKKKIDIVIKMLQKEDLAIDVACNLLKGLTAQIKDCRCTIVNEVLEEAKQSCLALNVDLSFKDLRKRKKKRFFDDKCKEESSEISQHKKFKLAVLQVNDRIAAELERRFESMQKVNEMFVFLSLKQLTTLDNKTLKEKATILANLYRDDLDKDELSVEVESFKYSVIDFYEAIARYIEVVRRLGKLEYAEMCLKKAEAISSNLNIDPGYYYCKGLYEWYTGNTSDALKCFNKTRSIPLWGQISLCHMIEICINPENENFAGENVDMDGDLILKEKAANSQEGNIRTAEKLLLELKSKYGANLNTRIFNNLIRLAKRTKLDSEAALNDFIEILTDERYKDHAGAILGSAMAYLVLKQTPRARNQLKRIAKTTWNFSDAEYLEKAWLLLADIYIKAGKFPSASEMLDKVLLYNKSCTKAYDLYGYIAEKEQNYRDAVKNFEKAWLLTSKLNPVIGVRTYLHLVRETLTKNLNKLKLGFVWDI</sequence>
<dbReference type="GO" id="GO:0030991">
    <property type="term" value="C:intraciliary transport particle A"/>
    <property type="evidence" value="ECO:0007669"/>
    <property type="project" value="TreeGrafter"/>
</dbReference>
<evidence type="ECO:0000313" key="3">
    <source>
        <dbReference type="EMBL" id="GBL87611.1"/>
    </source>
</evidence>
<dbReference type="Pfam" id="PF25063">
    <property type="entry name" value="ARM_TT21_C"/>
    <property type="match status" value="1"/>
</dbReference>
<keyword evidence="4" id="KW-1185">Reference proteome</keyword>
<protein>
    <submittedName>
        <fullName evidence="3">Tetratricopeptide repeat protein 21B</fullName>
    </submittedName>
</protein>
<evidence type="ECO:0000313" key="4">
    <source>
        <dbReference type="Proteomes" id="UP000499080"/>
    </source>
</evidence>
<evidence type="ECO:0000259" key="2">
    <source>
        <dbReference type="Pfam" id="PF25064"/>
    </source>
</evidence>
<organism evidence="3 4">
    <name type="scientific">Araneus ventricosus</name>
    <name type="common">Orbweaver spider</name>
    <name type="synonym">Epeira ventricosa</name>
    <dbReference type="NCBI Taxonomy" id="182803"/>
    <lineage>
        <taxon>Eukaryota</taxon>
        <taxon>Metazoa</taxon>
        <taxon>Ecdysozoa</taxon>
        <taxon>Arthropoda</taxon>
        <taxon>Chelicerata</taxon>
        <taxon>Arachnida</taxon>
        <taxon>Araneae</taxon>
        <taxon>Araneomorphae</taxon>
        <taxon>Entelegynae</taxon>
        <taxon>Araneoidea</taxon>
        <taxon>Araneidae</taxon>
        <taxon>Araneus</taxon>
    </lineage>
</organism>
<dbReference type="OrthoDB" id="10259630at2759"/>
<feature type="domain" description="Tetratricopeptide repeat protein 21A/21B fifth ARM repeats" evidence="2">
    <location>
        <begin position="309"/>
        <end position="396"/>
    </location>
</feature>